<keyword evidence="2" id="KW-0472">Membrane</keyword>
<accession>A0ABX7U3K0</accession>
<gene>
    <name evidence="3" type="ORF">S1361_32010</name>
</gene>
<evidence type="ECO:0000256" key="1">
    <source>
        <dbReference type="SAM" id="MobiDB-lite"/>
    </source>
</evidence>
<evidence type="ECO:0000256" key="2">
    <source>
        <dbReference type="SAM" id="Phobius"/>
    </source>
</evidence>
<evidence type="ECO:0000313" key="3">
    <source>
        <dbReference type="EMBL" id="QTE02001.1"/>
    </source>
</evidence>
<feature type="transmembrane region" description="Helical" evidence="2">
    <location>
        <begin position="56"/>
        <end position="78"/>
    </location>
</feature>
<sequence>MVHVLVPHAGRAGPPAIAGRLVAALKDGSLGFPITYEEFLHAGKLIVSDLDYDLPFIPVVMVIAPIRVGMCTLLSWCADWVSRRERRSPRPGAWRSPRPGRGRCCRVGCPPTAPRP</sequence>
<dbReference type="Proteomes" id="UP000663908">
    <property type="component" value="Chromosome"/>
</dbReference>
<organism evidence="3 4">
    <name type="scientific">Streptomyces cyanogenus</name>
    <dbReference type="NCBI Taxonomy" id="80860"/>
    <lineage>
        <taxon>Bacteria</taxon>
        <taxon>Bacillati</taxon>
        <taxon>Actinomycetota</taxon>
        <taxon>Actinomycetes</taxon>
        <taxon>Kitasatosporales</taxon>
        <taxon>Streptomycetaceae</taxon>
        <taxon>Streptomyces</taxon>
    </lineage>
</organism>
<proteinExistence type="predicted"/>
<evidence type="ECO:0000313" key="4">
    <source>
        <dbReference type="Proteomes" id="UP000663908"/>
    </source>
</evidence>
<feature type="region of interest" description="Disordered" evidence="1">
    <location>
        <begin position="83"/>
        <end position="116"/>
    </location>
</feature>
<keyword evidence="4" id="KW-1185">Reference proteome</keyword>
<name>A0ABX7U3K0_STRCY</name>
<protein>
    <submittedName>
        <fullName evidence="3">Uncharacterized protein</fullName>
    </submittedName>
</protein>
<reference evidence="3 4" key="1">
    <citation type="submission" date="2021-03" db="EMBL/GenBank/DDBJ databases">
        <title>Complete genome sequence of Streptomyces cyanogenus S136, producer of anticancer angucycline landomycin A.</title>
        <authorList>
            <person name="Hrab P."/>
            <person name="Ruckert C."/>
            <person name="Busche T."/>
            <person name="Ostash I."/>
            <person name="Kalinowski J."/>
            <person name="Fedorenko V."/>
            <person name="Yushchuk O."/>
            <person name="Ostash B."/>
        </authorList>
    </citation>
    <scope>NUCLEOTIDE SEQUENCE [LARGE SCALE GENOMIC DNA]</scope>
    <source>
        <strain evidence="3 4">S136</strain>
    </source>
</reference>
<keyword evidence="2" id="KW-0812">Transmembrane</keyword>
<dbReference type="EMBL" id="CP071839">
    <property type="protein sequence ID" value="QTE02001.1"/>
    <property type="molecule type" value="Genomic_DNA"/>
</dbReference>
<keyword evidence="2" id="KW-1133">Transmembrane helix</keyword>